<dbReference type="EC" id="3.1.11.2" evidence="4"/>
<evidence type="ECO:0000256" key="8">
    <source>
        <dbReference type="ARBA" id="ARBA00022842"/>
    </source>
</evidence>
<dbReference type="OrthoDB" id="9909636at2759"/>
<dbReference type="Gene3D" id="3.60.10.10">
    <property type="entry name" value="Endonuclease/exonuclease/phosphatase"/>
    <property type="match status" value="1"/>
</dbReference>
<dbReference type="GO" id="GO:0003906">
    <property type="term" value="F:DNA-(apurinic or apyrimidinic site) endonuclease activity"/>
    <property type="evidence" value="ECO:0007669"/>
    <property type="project" value="TreeGrafter"/>
</dbReference>
<feature type="domain" description="Endonuclease/exonuclease/phosphatase" evidence="10">
    <location>
        <begin position="7"/>
        <end position="161"/>
    </location>
</feature>
<dbReference type="GO" id="GO:0046872">
    <property type="term" value="F:metal ion binding"/>
    <property type="evidence" value="ECO:0007669"/>
    <property type="project" value="UniProtKB-KW"/>
</dbReference>
<dbReference type="PANTHER" id="PTHR22748">
    <property type="entry name" value="AP ENDONUCLEASE"/>
    <property type="match status" value="1"/>
</dbReference>
<evidence type="ECO:0000259" key="10">
    <source>
        <dbReference type="Pfam" id="PF03372"/>
    </source>
</evidence>
<keyword evidence="6" id="KW-0227">DNA damage</keyword>
<dbReference type="GO" id="GO:0006284">
    <property type="term" value="P:base-excision repair"/>
    <property type="evidence" value="ECO:0007669"/>
    <property type="project" value="TreeGrafter"/>
</dbReference>
<dbReference type="GO" id="GO:0008311">
    <property type="term" value="F:double-stranded DNA 3'-5' DNA exonuclease activity"/>
    <property type="evidence" value="ECO:0007669"/>
    <property type="project" value="UniProtKB-EC"/>
</dbReference>
<dbReference type="Proteomes" id="UP000694569">
    <property type="component" value="Unplaced"/>
</dbReference>
<evidence type="ECO:0000256" key="4">
    <source>
        <dbReference type="ARBA" id="ARBA00012115"/>
    </source>
</evidence>
<evidence type="ECO:0000313" key="11">
    <source>
        <dbReference type="Ensembl" id="ENSLLEP00000016896.1"/>
    </source>
</evidence>
<sequence length="255" mass="29274">MADLRVITLNVRGLNHPAKRRMALHDLQRALRSSVVFLQETHFRNDTPPTLTSRLFPDGFFSNYLTAKSRGTAILFSRDVPFQLEDQLIDPEGRYLFIKGTISDTSYTFASVYLPNMNQHRCLARIIKRLTSFSSGILILAGDFNVADILHNIRRLESQSDNVTDASFQETTLLRRRLNEILDEKIRLDAMKAKCRFALSENKPGRLLAILLRQRRRLAYIAKIKLKKWTMLHSTCGHHGGICILLPIPLPYRLS</sequence>
<dbReference type="AlphaFoldDB" id="A0A8C5MTK2"/>
<comment type="similarity">
    <text evidence="3">Belongs to the DNA repair enzymes AP/ExoA family.</text>
</comment>
<evidence type="ECO:0000256" key="1">
    <source>
        <dbReference type="ARBA" id="ARBA00000493"/>
    </source>
</evidence>
<dbReference type="Ensembl" id="ENSLLET00000017537.1">
    <property type="protein sequence ID" value="ENSLLEP00000016896.1"/>
    <property type="gene ID" value="ENSLLEG00000010737.1"/>
</dbReference>
<protein>
    <recommendedName>
        <fullName evidence="4">exodeoxyribonuclease III</fullName>
        <ecNumber evidence="4">3.1.11.2</ecNumber>
    </recommendedName>
</protein>
<reference evidence="11" key="2">
    <citation type="submission" date="2025-09" db="UniProtKB">
        <authorList>
            <consortium name="Ensembl"/>
        </authorList>
    </citation>
    <scope>IDENTIFICATION</scope>
</reference>
<keyword evidence="7" id="KW-0378">Hydrolase</keyword>
<dbReference type="GO" id="GO:0005634">
    <property type="term" value="C:nucleus"/>
    <property type="evidence" value="ECO:0007669"/>
    <property type="project" value="TreeGrafter"/>
</dbReference>
<keyword evidence="8" id="KW-0460">Magnesium</keyword>
<evidence type="ECO:0000256" key="3">
    <source>
        <dbReference type="ARBA" id="ARBA00007092"/>
    </source>
</evidence>
<evidence type="ECO:0000313" key="12">
    <source>
        <dbReference type="Proteomes" id="UP000694569"/>
    </source>
</evidence>
<name>A0A8C5MTK2_9ANUR</name>
<dbReference type="GO" id="GO:0008081">
    <property type="term" value="F:phosphoric diester hydrolase activity"/>
    <property type="evidence" value="ECO:0007669"/>
    <property type="project" value="TreeGrafter"/>
</dbReference>
<evidence type="ECO:0000256" key="5">
    <source>
        <dbReference type="ARBA" id="ARBA00022723"/>
    </source>
</evidence>
<evidence type="ECO:0000256" key="2">
    <source>
        <dbReference type="ARBA" id="ARBA00001946"/>
    </source>
</evidence>
<keyword evidence="9" id="KW-0234">DNA repair</keyword>
<dbReference type="Pfam" id="PF03372">
    <property type="entry name" value="Exo_endo_phos"/>
    <property type="match status" value="1"/>
</dbReference>
<accession>A0A8C5MTK2</accession>
<evidence type="ECO:0000256" key="7">
    <source>
        <dbReference type="ARBA" id="ARBA00022801"/>
    </source>
</evidence>
<evidence type="ECO:0000256" key="9">
    <source>
        <dbReference type="ARBA" id="ARBA00023204"/>
    </source>
</evidence>
<dbReference type="InterPro" id="IPR004808">
    <property type="entry name" value="AP_endonuc_1"/>
</dbReference>
<dbReference type="PANTHER" id="PTHR22748:SF26">
    <property type="entry name" value="ENDONUCLEASE_EXONUCLEASE_PHOSPHATASE DOMAIN-CONTAINING PROTEIN"/>
    <property type="match status" value="1"/>
</dbReference>
<dbReference type="InterPro" id="IPR005135">
    <property type="entry name" value="Endo/exonuclease/phosphatase"/>
</dbReference>
<organism evidence="11 12">
    <name type="scientific">Leptobrachium leishanense</name>
    <name type="common">Leishan spiny toad</name>
    <dbReference type="NCBI Taxonomy" id="445787"/>
    <lineage>
        <taxon>Eukaryota</taxon>
        <taxon>Metazoa</taxon>
        <taxon>Chordata</taxon>
        <taxon>Craniata</taxon>
        <taxon>Vertebrata</taxon>
        <taxon>Euteleostomi</taxon>
        <taxon>Amphibia</taxon>
        <taxon>Batrachia</taxon>
        <taxon>Anura</taxon>
        <taxon>Pelobatoidea</taxon>
        <taxon>Megophryidae</taxon>
        <taxon>Leptobrachium</taxon>
    </lineage>
</organism>
<dbReference type="SUPFAM" id="SSF56219">
    <property type="entry name" value="DNase I-like"/>
    <property type="match status" value="1"/>
</dbReference>
<dbReference type="GeneTree" id="ENSGT01070000253955"/>
<keyword evidence="12" id="KW-1185">Reference proteome</keyword>
<comment type="catalytic activity">
    <reaction evidence="1">
        <text>Exonucleolytic cleavage in the 3'- to 5'-direction to yield nucleoside 5'-phosphates.</text>
        <dbReference type="EC" id="3.1.11.2"/>
    </reaction>
</comment>
<dbReference type="InterPro" id="IPR036691">
    <property type="entry name" value="Endo/exonu/phosph_ase_sf"/>
</dbReference>
<reference evidence="11" key="1">
    <citation type="submission" date="2025-08" db="UniProtKB">
        <authorList>
            <consortium name="Ensembl"/>
        </authorList>
    </citation>
    <scope>IDENTIFICATION</scope>
</reference>
<comment type="cofactor">
    <cofactor evidence="2">
        <name>Mg(2+)</name>
        <dbReference type="ChEBI" id="CHEBI:18420"/>
    </cofactor>
</comment>
<evidence type="ECO:0000256" key="6">
    <source>
        <dbReference type="ARBA" id="ARBA00022763"/>
    </source>
</evidence>
<proteinExistence type="inferred from homology"/>
<keyword evidence="5" id="KW-0479">Metal-binding</keyword>